<dbReference type="Proteomes" id="UP001279410">
    <property type="component" value="Unassembled WGS sequence"/>
</dbReference>
<dbReference type="AlphaFoldDB" id="A0AAD3NIP6"/>
<comment type="caution">
    <text evidence="2">The sequence shown here is derived from an EMBL/GenBank/DDBJ whole genome shotgun (WGS) entry which is preliminary data.</text>
</comment>
<proteinExistence type="predicted"/>
<accession>A0AAD3NIP6</accession>
<evidence type="ECO:0000313" key="3">
    <source>
        <dbReference type="Proteomes" id="UP001279410"/>
    </source>
</evidence>
<feature type="region of interest" description="Disordered" evidence="1">
    <location>
        <begin position="89"/>
        <end position="146"/>
    </location>
</feature>
<feature type="compositionally biased region" description="Pro residues" evidence="1">
    <location>
        <begin position="114"/>
        <end position="124"/>
    </location>
</feature>
<organism evidence="2 3">
    <name type="scientific">Lates japonicus</name>
    <name type="common">Japanese lates</name>
    <dbReference type="NCBI Taxonomy" id="270547"/>
    <lineage>
        <taxon>Eukaryota</taxon>
        <taxon>Metazoa</taxon>
        <taxon>Chordata</taxon>
        <taxon>Craniata</taxon>
        <taxon>Vertebrata</taxon>
        <taxon>Euteleostomi</taxon>
        <taxon>Actinopterygii</taxon>
        <taxon>Neopterygii</taxon>
        <taxon>Teleostei</taxon>
        <taxon>Neoteleostei</taxon>
        <taxon>Acanthomorphata</taxon>
        <taxon>Carangaria</taxon>
        <taxon>Carangaria incertae sedis</taxon>
        <taxon>Centropomidae</taxon>
        <taxon>Lates</taxon>
    </lineage>
</organism>
<reference evidence="2" key="1">
    <citation type="submission" date="2022-08" db="EMBL/GenBank/DDBJ databases">
        <title>Genome sequencing of akame (Lates japonicus).</title>
        <authorList>
            <person name="Hashiguchi Y."/>
            <person name="Takahashi H."/>
        </authorList>
    </citation>
    <scope>NUCLEOTIDE SEQUENCE</scope>
    <source>
        <strain evidence="2">Kochi</strain>
    </source>
</reference>
<evidence type="ECO:0000256" key="1">
    <source>
        <dbReference type="SAM" id="MobiDB-lite"/>
    </source>
</evidence>
<protein>
    <submittedName>
        <fullName evidence="2">Protein FAM214A</fullName>
    </submittedName>
</protein>
<name>A0AAD3NIP6_LATJO</name>
<gene>
    <name evidence="2" type="ORF">AKAME5_002459300</name>
</gene>
<evidence type="ECO:0000313" key="2">
    <source>
        <dbReference type="EMBL" id="GLD73268.1"/>
    </source>
</evidence>
<keyword evidence="3" id="KW-1185">Reference proteome</keyword>
<sequence>MPPPLHKHECSDKLPQCRQARRTRSEVILLWRNSIPIMIEVMLLPDCCYGDECPPSDPISDPVIKQDALLLERWTLQPVPRQISAADEGVGVTPFSQPPSELCSRPNVSQSLPLPTPVRSPSPLPQVKAGNKLSRPLNSSPDPPPK</sequence>
<dbReference type="EMBL" id="BRZM01001485">
    <property type="protein sequence ID" value="GLD73268.1"/>
    <property type="molecule type" value="Genomic_DNA"/>
</dbReference>